<evidence type="ECO:0000313" key="5">
    <source>
        <dbReference type="EMBL" id="GGW69609.1"/>
    </source>
</evidence>
<organism evidence="5 6">
    <name type="scientific">Alishewanella tabrizica</name>
    <dbReference type="NCBI Taxonomy" id="671278"/>
    <lineage>
        <taxon>Bacteria</taxon>
        <taxon>Pseudomonadati</taxon>
        <taxon>Pseudomonadota</taxon>
        <taxon>Gammaproteobacteria</taxon>
        <taxon>Alteromonadales</taxon>
        <taxon>Alteromonadaceae</taxon>
        <taxon>Alishewanella</taxon>
    </lineage>
</organism>
<dbReference type="Gene3D" id="2.40.100.10">
    <property type="entry name" value="Cyclophilin-like"/>
    <property type="match status" value="1"/>
</dbReference>
<evidence type="ECO:0000256" key="2">
    <source>
        <dbReference type="ARBA" id="ARBA00022801"/>
    </source>
</evidence>
<evidence type="ECO:0000256" key="3">
    <source>
        <dbReference type="ARBA" id="ARBA00022840"/>
    </source>
</evidence>
<dbReference type="InterPro" id="IPR052708">
    <property type="entry name" value="PxpC"/>
</dbReference>
<feature type="domain" description="Carboxyltransferase" evidence="4">
    <location>
        <begin position="25"/>
        <end position="342"/>
    </location>
</feature>
<sequence>MSSLRIISPGVLSLLQDAGRFGQGQLGLTQGGPLDQHSFRWANTLVGNPINTTLIEHSVGGLIVQAQGACTVAVTGATLPLSHNGHAVPCWQALHLAPGDELALGNVSQGLRVYLAVQGGIQVAPQFGSTATVMREGIGGLRHPAADDPQHRLGGHKLHANDCLPLTSTNVTRVSLAGAAQNSMPQNTMPQNTVPQITPVAPLPPAVTQQTLPGSSILRLRIIEGYQAALFSAIERARFYLNPYRVSPKCDRMGYKLTGSAIRCSTQQLLSEGISAGAVQIPPDGQPIVLLNDRQTLGGYPKMGNVLSLDCWALAQATPGTEVQFMPISVEDAHNALQLDAARFTREAQRLGLTSALTQLQGRHHD</sequence>
<keyword evidence="1" id="KW-0547">Nucleotide-binding</keyword>
<dbReference type="GO" id="GO:0016787">
    <property type="term" value="F:hydrolase activity"/>
    <property type="evidence" value="ECO:0007669"/>
    <property type="project" value="UniProtKB-KW"/>
</dbReference>
<dbReference type="Pfam" id="PF02626">
    <property type="entry name" value="CT_A_B"/>
    <property type="match status" value="1"/>
</dbReference>
<gene>
    <name evidence="5" type="ORF">GCM10008111_26980</name>
</gene>
<dbReference type="InterPro" id="IPR029000">
    <property type="entry name" value="Cyclophilin-like_dom_sf"/>
</dbReference>
<protein>
    <submittedName>
        <fullName evidence="5">Allophanate hydrolase</fullName>
    </submittedName>
</protein>
<keyword evidence="2 5" id="KW-0378">Hydrolase</keyword>
<comment type="caution">
    <text evidence="5">The sequence shown here is derived from an EMBL/GenBank/DDBJ whole genome shotgun (WGS) entry which is preliminary data.</text>
</comment>
<evidence type="ECO:0000313" key="6">
    <source>
        <dbReference type="Proteomes" id="UP000634667"/>
    </source>
</evidence>
<dbReference type="SMART" id="SM00797">
    <property type="entry name" value="AHS2"/>
    <property type="match status" value="1"/>
</dbReference>
<dbReference type="EMBL" id="BMYR01000012">
    <property type="protein sequence ID" value="GGW69609.1"/>
    <property type="molecule type" value="Genomic_DNA"/>
</dbReference>
<proteinExistence type="predicted"/>
<dbReference type="PANTHER" id="PTHR43309">
    <property type="entry name" value="5-OXOPROLINASE SUBUNIT C"/>
    <property type="match status" value="1"/>
</dbReference>
<dbReference type="Proteomes" id="UP000634667">
    <property type="component" value="Unassembled WGS sequence"/>
</dbReference>
<reference evidence="6" key="1">
    <citation type="journal article" date="2019" name="Int. J. Syst. Evol. Microbiol.">
        <title>The Global Catalogue of Microorganisms (GCM) 10K type strain sequencing project: providing services to taxonomists for standard genome sequencing and annotation.</title>
        <authorList>
            <consortium name="The Broad Institute Genomics Platform"/>
            <consortium name="The Broad Institute Genome Sequencing Center for Infectious Disease"/>
            <person name="Wu L."/>
            <person name="Ma J."/>
        </authorList>
    </citation>
    <scope>NUCLEOTIDE SEQUENCE [LARGE SCALE GENOMIC DNA]</scope>
    <source>
        <strain evidence="6">KCTC 23723</strain>
    </source>
</reference>
<dbReference type="InterPro" id="IPR003778">
    <property type="entry name" value="CT_A_B"/>
</dbReference>
<dbReference type="SUPFAM" id="SSF50891">
    <property type="entry name" value="Cyclophilin-like"/>
    <property type="match status" value="1"/>
</dbReference>
<dbReference type="RefSeq" id="WP_189483766.1">
    <property type="nucleotide sequence ID" value="NZ_BMYR01000012.1"/>
</dbReference>
<dbReference type="PANTHER" id="PTHR43309:SF4">
    <property type="entry name" value="CARBOXYLTRANSFERASE DOMAIN-CONTAINING PROTEIN"/>
    <property type="match status" value="1"/>
</dbReference>
<accession>A0ABQ2WR90</accession>
<evidence type="ECO:0000256" key="1">
    <source>
        <dbReference type="ARBA" id="ARBA00022741"/>
    </source>
</evidence>
<evidence type="ECO:0000259" key="4">
    <source>
        <dbReference type="SMART" id="SM00797"/>
    </source>
</evidence>
<keyword evidence="6" id="KW-1185">Reference proteome</keyword>
<keyword evidence="3" id="KW-0067">ATP-binding</keyword>
<name>A0ABQ2WR90_9ALTE</name>